<dbReference type="InterPro" id="IPR000182">
    <property type="entry name" value="GNAT_dom"/>
</dbReference>
<gene>
    <name evidence="4" type="ORF">CJD38_16920</name>
</gene>
<name>A0A2T5MBD4_9GAMM</name>
<dbReference type="SUPFAM" id="SSF55729">
    <property type="entry name" value="Acyl-CoA N-acyltransferases (Nat)"/>
    <property type="match status" value="1"/>
</dbReference>
<accession>A0A2T5MBD4</accession>
<organism evidence="4 5">
    <name type="scientific">Stenotrophobium rhamnosiphilum</name>
    <dbReference type="NCBI Taxonomy" id="2029166"/>
    <lineage>
        <taxon>Bacteria</taxon>
        <taxon>Pseudomonadati</taxon>
        <taxon>Pseudomonadota</taxon>
        <taxon>Gammaproteobacteria</taxon>
        <taxon>Nevskiales</taxon>
        <taxon>Nevskiaceae</taxon>
        <taxon>Stenotrophobium</taxon>
    </lineage>
</organism>
<dbReference type="InterPro" id="IPR016181">
    <property type="entry name" value="Acyl_CoA_acyltransferase"/>
</dbReference>
<dbReference type="AlphaFoldDB" id="A0A2T5MBD4"/>
<keyword evidence="5" id="KW-1185">Reference proteome</keyword>
<evidence type="ECO:0000313" key="4">
    <source>
        <dbReference type="EMBL" id="PTU29044.1"/>
    </source>
</evidence>
<feature type="domain" description="N-acetyltransferase" evidence="3">
    <location>
        <begin position="4"/>
        <end position="148"/>
    </location>
</feature>
<dbReference type="Pfam" id="PF00583">
    <property type="entry name" value="Acetyltransf_1"/>
    <property type="match status" value="1"/>
</dbReference>
<reference evidence="4 5" key="1">
    <citation type="submission" date="2018-04" db="EMBL/GenBank/DDBJ databases">
        <title>Novel species isolated from glacier.</title>
        <authorList>
            <person name="Liu Q."/>
            <person name="Xin Y.-H."/>
        </authorList>
    </citation>
    <scope>NUCLEOTIDE SEQUENCE [LARGE SCALE GENOMIC DNA]</scope>
    <source>
        <strain evidence="4 5">GT1R17</strain>
    </source>
</reference>
<evidence type="ECO:0000313" key="5">
    <source>
        <dbReference type="Proteomes" id="UP000244248"/>
    </source>
</evidence>
<comment type="caution">
    <text evidence="4">The sequence shown here is derived from an EMBL/GenBank/DDBJ whole genome shotgun (WGS) entry which is preliminary data.</text>
</comment>
<sequence length="148" mass="16118">MSAIKIRRGAAKDAAAILEMESHFPSDRMSARSVRNFLRAPSAHVWVVEAANELVGSLVLLTRKGVHSARIYSVIVLPQMRGQGLAAKLVAAAETQTRKLGLSAVTLEVRQDNSAARALYRKLGYAEEKSLPAFYDDGSDGLRLRKAL</sequence>
<dbReference type="EMBL" id="QANS01000008">
    <property type="protein sequence ID" value="PTU29044.1"/>
    <property type="molecule type" value="Genomic_DNA"/>
</dbReference>
<dbReference type="PANTHER" id="PTHR43877:SF2">
    <property type="entry name" value="AMINOALKYLPHOSPHONATE N-ACETYLTRANSFERASE-RELATED"/>
    <property type="match status" value="1"/>
</dbReference>
<keyword evidence="1 4" id="KW-0808">Transferase</keyword>
<dbReference type="RefSeq" id="WP_107941575.1">
    <property type="nucleotide sequence ID" value="NZ_QANS01000008.1"/>
</dbReference>
<proteinExistence type="predicted"/>
<evidence type="ECO:0000259" key="3">
    <source>
        <dbReference type="PROSITE" id="PS51186"/>
    </source>
</evidence>
<keyword evidence="2" id="KW-0012">Acyltransferase</keyword>
<evidence type="ECO:0000256" key="1">
    <source>
        <dbReference type="ARBA" id="ARBA00022679"/>
    </source>
</evidence>
<dbReference type="InterPro" id="IPR050832">
    <property type="entry name" value="Bact_Acetyltransf"/>
</dbReference>
<dbReference type="PROSITE" id="PS51186">
    <property type="entry name" value="GNAT"/>
    <property type="match status" value="1"/>
</dbReference>
<protein>
    <submittedName>
        <fullName evidence="4">GNAT family N-acetyltransferase</fullName>
    </submittedName>
</protein>
<dbReference type="OrthoDB" id="27442at2"/>
<dbReference type="GO" id="GO:0016747">
    <property type="term" value="F:acyltransferase activity, transferring groups other than amino-acyl groups"/>
    <property type="evidence" value="ECO:0007669"/>
    <property type="project" value="InterPro"/>
</dbReference>
<dbReference type="Gene3D" id="3.40.630.30">
    <property type="match status" value="1"/>
</dbReference>
<evidence type="ECO:0000256" key="2">
    <source>
        <dbReference type="ARBA" id="ARBA00023315"/>
    </source>
</evidence>
<dbReference type="CDD" id="cd04301">
    <property type="entry name" value="NAT_SF"/>
    <property type="match status" value="1"/>
</dbReference>
<dbReference type="Proteomes" id="UP000244248">
    <property type="component" value="Unassembled WGS sequence"/>
</dbReference>
<dbReference type="PANTHER" id="PTHR43877">
    <property type="entry name" value="AMINOALKYLPHOSPHONATE N-ACETYLTRANSFERASE-RELATED-RELATED"/>
    <property type="match status" value="1"/>
</dbReference>